<feature type="transmembrane region" description="Helical" evidence="5">
    <location>
        <begin position="335"/>
        <end position="355"/>
    </location>
</feature>
<protein>
    <submittedName>
        <fullName evidence="7">FUSC family protein</fullName>
    </submittedName>
</protein>
<evidence type="ECO:0000313" key="8">
    <source>
        <dbReference type="Proteomes" id="UP001219037"/>
    </source>
</evidence>
<comment type="subcellular location">
    <subcellularLocation>
        <location evidence="1">Membrane</location>
        <topology evidence="1">Multi-pass membrane protein</topology>
    </subcellularLocation>
</comment>
<gene>
    <name evidence="7" type="ORF">P8192_03170</name>
</gene>
<sequence length="375" mass="39889">MALRSLTNPLPSLFTIGPADRDHEAGVRCAITVLVPLLTLLAIDRIDLSIFACFGAFTAIYGRNLDHAARFQMQARAGGLMLAVLLLATLAGRVGISEAQNPWLLVACTTAVAGVASVIAAHWRLRPSGSLFQIFAFAAVASIPVQPAWWEAMATSCATVGFALAVGLVSRVLRSHRTPLYWPRTEALSEDHRKIILGEGVWYLVAAGAAGTVATALGAALGISHNYWAMVAAVVPLVGHSTRYRVSRGLQRVIGTFLGLLVLAAVLALEPALWVLVLLIAALQFTAEMFIARQYMIAQAVVTPLALLATVLATSAHTGALPTGAEATALMYDRAMETVIGSGIGVMCVLFPWAWRRYVKRTAEPERSVGPSVRG</sequence>
<feature type="transmembrane region" description="Helical" evidence="5">
    <location>
        <begin position="152"/>
        <end position="173"/>
    </location>
</feature>
<keyword evidence="2 5" id="KW-0812">Transmembrane</keyword>
<dbReference type="EMBL" id="CP121252">
    <property type="protein sequence ID" value="WFP17141.1"/>
    <property type="molecule type" value="Genomic_DNA"/>
</dbReference>
<evidence type="ECO:0000256" key="3">
    <source>
        <dbReference type="ARBA" id="ARBA00022989"/>
    </source>
</evidence>
<evidence type="ECO:0000313" key="7">
    <source>
        <dbReference type="EMBL" id="WFP17141.1"/>
    </source>
</evidence>
<dbReference type="Proteomes" id="UP001219037">
    <property type="component" value="Chromosome"/>
</dbReference>
<dbReference type="InterPro" id="IPR049453">
    <property type="entry name" value="Memb_transporter_dom"/>
</dbReference>
<feature type="transmembrane region" description="Helical" evidence="5">
    <location>
        <begin position="201"/>
        <end position="221"/>
    </location>
</feature>
<name>A0ABY8H8A1_9MICC</name>
<reference evidence="7 8" key="1">
    <citation type="submission" date="2023-04" db="EMBL/GenBank/DDBJ databases">
        <title>Funneling lignin-derived compounds into biodiesel using alkali-halophilic Citricoccus sp. P2.</title>
        <authorList>
            <person name="Luo C.-B."/>
        </authorList>
    </citation>
    <scope>NUCLEOTIDE SEQUENCE [LARGE SCALE GENOMIC DNA]</scope>
    <source>
        <strain evidence="7 8">P2</strain>
    </source>
</reference>
<feature type="transmembrane region" description="Helical" evidence="5">
    <location>
        <begin position="295"/>
        <end position="314"/>
    </location>
</feature>
<evidence type="ECO:0000256" key="1">
    <source>
        <dbReference type="ARBA" id="ARBA00004141"/>
    </source>
</evidence>
<feature type="domain" description="Integral membrane bound transporter" evidence="6">
    <location>
        <begin position="214"/>
        <end position="348"/>
    </location>
</feature>
<dbReference type="RefSeq" id="WP_278158448.1">
    <property type="nucleotide sequence ID" value="NZ_CP121252.1"/>
</dbReference>
<evidence type="ECO:0000256" key="4">
    <source>
        <dbReference type="ARBA" id="ARBA00023136"/>
    </source>
</evidence>
<evidence type="ECO:0000256" key="2">
    <source>
        <dbReference type="ARBA" id="ARBA00022692"/>
    </source>
</evidence>
<evidence type="ECO:0000256" key="5">
    <source>
        <dbReference type="SAM" id="Phobius"/>
    </source>
</evidence>
<dbReference type="Pfam" id="PF13515">
    <property type="entry name" value="FUSC_2"/>
    <property type="match status" value="1"/>
</dbReference>
<keyword evidence="8" id="KW-1185">Reference proteome</keyword>
<evidence type="ECO:0000259" key="6">
    <source>
        <dbReference type="Pfam" id="PF13515"/>
    </source>
</evidence>
<feature type="transmembrane region" description="Helical" evidence="5">
    <location>
        <begin position="77"/>
        <end position="96"/>
    </location>
</feature>
<keyword evidence="4 5" id="KW-0472">Membrane</keyword>
<accession>A0ABY8H8A1</accession>
<keyword evidence="3 5" id="KW-1133">Transmembrane helix</keyword>
<feature type="transmembrane region" description="Helical" evidence="5">
    <location>
        <begin position="102"/>
        <end position="123"/>
    </location>
</feature>
<organism evidence="7 8">
    <name type="scientific">Citricoccus muralis</name>
    <dbReference type="NCBI Taxonomy" id="169134"/>
    <lineage>
        <taxon>Bacteria</taxon>
        <taxon>Bacillati</taxon>
        <taxon>Actinomycetota</taxon>
        <taxon>Actinomycetes</taxon>
        <taxon>Micrococcales</taxon>
        <taxon>Micrococcaceae</taxon>
        <taxon>Citricoccus</taxon>
    </lineage>
</organism>
<feature type="transmembrane region" description="Helical" evidence="5">
    <location>
        <begin position="258"/>
        <end position="283"/>
    </location>
</feature>
<proteinExistence type="predicted"/>